<dbReference type="GO" id="GO:0032259">
    <property type="term" value="P:methylation"/>
    <property type="evidence" value="ECO:0007669"/>
    <property type="project" value="UniProtKB-KW"/>
</dbReference>
<dbReference type="Gene3D" id="3.40.50.150">
    <property type="entry name" value="Vaccinia Virus protein VP39"/>
    <property type="match status" value="1"/>
</dbReference>
<dbReference type="InterPro" id="IPR029063">
    <property type="entry name" value="SAM-dependent_MTases_sf"/>
</dbReference>
<dbReference type="GO" id="GO:0160105">
    <property type="term" value="F:tRNA (adenine(22)-N1)-methyltransferase activity"/>
    <property type="evidence" value="ECO:0007669"/>
    <property type="project" value="InterPro"/>
</dbReference>
<dbReference type="Proteomes" id="UP000189941">
    <property type="component" value="Unassembled WGS sequence"/>
</dbReference>
<dbReference type="RefSeq" id="WP_078755985.1">
    <property type="nucleotide sequence ID" value="NZ_FUWO01000009.1"/>
</dbReference>
<keyword evidence="1" id="KW-0808">Transferase</keyword>
<dbReference type="InterPro" id="IPR006901">
    <property type="entry name" value="TrmK"/>
</dbReference>
<dbReference type="SUPFAM" id="SSF53335">
    <property type="entry name" value="S-adenosyl-L-methionine-dependent methyltransferases"/>
    <property type="match status" value="1"/>
</dbReference>
<protein>
    <submittedName>
        <fullName evidence="1">tRNA (Adenine22-N1)-methyltransferase</fullName>
    </submittedName>
</protein>
<dbReference type="PANTHER" id="PTHR38451:SF1">
    <property type="entry name" value="TRNA (ADENINE(22)-N(1))-METHYLTRANSFERASE"/>
    <property type="match status" value="1"/>
</dbReference>
<name>A0A1T4LVB2_9LACT</name>
<keyword evidence="1" id="KW-0489">Methyltransferase</keyword>
<accession>A0A1T4LVB2</accession>
<dbReference type="STRING" id="1121925.SAMN02746011_01228"/>
<dbReference type="EMBL" id="FUWO01000009">
    <property type="protein sequence ID" value="SJZ58673.1"/>
    <property type="molecule type" value="Genomic_DNA"/>
</dbReference>
<gene>
    <name evidence="1" type="ORF">SAMN02746011_01228</name>
</gene>
<dbReference type="Gene3D" id="1.10.287.1890">
    <property type="match status" value="1"/>
</dbReference>
<evidence type="ECO:0000313" key="1">
    <source>
        <dbReference type="EMBL" id="SJZ58673.1"/>
    </source>
</evidence>
<dbReference type="OrthoDB" id="5881184at2"/>
<dbReference type="AlphaFoldDB" id="A0A1T4LVB2"/>
<dbReference type="PANTHER" id="PTHR38451">
    <property type="entry name" value="TRNA (ADENINE(22)-N(1))-METHYLTRANSFERASE"/>
    <property type="match status" value="1"/>
</dbReference>
<evidence type="ECO:0000313" key="2">
    <source>
        <dbReference type="Proteomes" id="UP000189941"/>
    </source>
</evidence>
<sequence length="236" mass="26817">MNSEKLSPRLAKVCEFLVHYQKDAIRLADIGSDHAYLPCHLALNKQLEFAIAGEVVEGPFQSAKAEVATRGLTEVIDVRKGDGLAVITETDQINAITICGMGGSLIRNILDENKAIIRENTVLVLQPNMASYQLRKWLNQNGFVFLNETVVEDHHREYEIMVVQKNSHHKQILTVNELQFGKYNLENPTVAFYQKWQKELSLLETTYQSIVEKTGADHPKTQLMQEEINQIKEVLN</sequence>
<dbReference type="Pfam" id="PF04816">
    <property type="entry name" value="TrmK"/>
    <property type="match status" value="1"/>
</dbReference>
<dbReference type="PIRSF" id="PIRSF018637">
    <property type="entry name" value="TrmK"/>
    <property type="match status" value="1"/>
</dbReference>
<organism evidence="1 2">
    <name type="scientific">Globicatella sulfidifaciens DSM 15739</name>
    <dbReference type="NCBI Taxonomy" id="1121925"/>
    <lineage>
        <taxon>Bacteria</taxon>
        <taxon>Bacillati</taxon>
        <taxon>Bacillota</taxon>
        <taxon>Bacilli</taxon>
        <taxon>Lactobacillales</taxon>
        <taxon>Aerococcaceae</taxon>
        <taxon>Globicatella</taxon>
    </lineage>
</organism>
<keyword evidence="2" id="KW-1185">Reference proteome</keyword>
<reference evidence="2" key="1">
    <citation type="submission" date="2017-02" db="EMBL/GenBank/DDBJ databases">
        <authorList>
            <person name="Varghese N."/>
            <person name="Submissions S."/>
        </authorList>
    </citation>
    <scope>NUCLEOTIDE SEQUENCE [LARGE SCALE GENOMIC DNA]</scope>
    <source>
        <strain evidence="2">DSM 15739</strain>
    </source>
</reference>
<proteinExistence type="predicted"/>